<comment type="caution">
    <text evidence="2">The sequence shown here is derived from an EMBL/GenBank/DDBJ whole genome shotgun (WGS) entry which is preliminary data.</text>
</comment>
<organism evidence="2 3">
    <name type="scientific">Ileibacterium valens</name>
    <dbReference type="NCBI Taxonomy" id="1862668"/>
    <lineage>
        <taxon>Bacteria</taxon>
        <taxon>Bacillati</taxon>
        <taxon>Bacillota</taxon>
        <taxon>Erysipelotrichia</taxon>
        <taxon>Erysipelotrichales</taxon>
        <taxon>Erysipelotrichaceae</taxon>
        <taxon>Ileibacterium</taxon>
    </lineage>
</organism>
<dbReference type="PANTHER" id="PTHR33434">
    <property type="entry name" value="DEGV DOMAIN-CONTAINING PROTEIN DR_1986-RELATED"/>
    <property type="match status" value="1"/>
</dbReference>
<evidence type="ECO:0000256" key="1">
    <source>
        <dbReference type="ARBA" id="ARBA00023121"/>
    </source>
</evidence>
<evidence type="ECO:0000313" key="3">
    <source>
        <dbReference type="Proteomes" id="UP000186341"/>
    </source>
</evidence>
<dbReference type="InterPro" id="IPR043168">
    <property type="entry name" value="DegV_C"/>
</dbReference>
<dbReference type="Gene3D" id="3.40.50.10170">
    <property type="match status" value="1"/>
</dbReference>
<gene>
    <name evidence="2" type="ORF">BO222_02320</name>
</gene>
<dbReference type="GO" id="GO:0008289">
    <property type="term" value="F:lipid binding"/>
    <property type="evidence" value="ECO:0007669"/>
    <property type="project" value="UniProtKB-KW"/>
</dbReference>
<dbReference type="RefSeq" id="WP_075818030.1">
    <property type="nucleotide sequence ID" value="NZ_CAJUTZ010000110.1"/>
</dbReference>
<dbReference type="PANTHER" id="PTHR33434:SF2">
    <property type="entry name" value="FATTY ACID-BINDING PROTEIN TM_1468"/>
    <property type="match status" value="1"/>
</dbReference>
<reference evidence="2 3" key="1">
    <citation type="submission" date="2016-11" db="EMBL/GenBank/DDBJ databases">
        <title>Description of two novel members of the family Erysipelotrichaceae: Ileibacterium lipovorans gen. nov., sp. nov. and Dubosiella newyorkensis, gen. nov., sp. nov.</title>
        <authorList>
            <person name="Cox L.M."/>
            <person name="Sohn J."/>
            <person name="Tyrrell K.L."/>
            <person name="Citron D.M."/>
            <person name="Lawson P.A."/>
            <person name="Patel N.B."/>
            <person name="Iizumi T."/>
            <person name="Perez-Perez G.I."/>
            <person name="Goldstein E.J."/>
            <person name="Blaser M.J."/>
        </authorList>
    </citation>
    <scope>NUCLEOTIDE SEQUENCE [LARGE SCALE GENOMIC DNA]</scope>
    <source>
        <strain evidence="2 3">NYU-BL-A3</strain>
    </source>
</reference>
<keyword evidence="3" id="KW-1185">Reference proteome</keyword>
<dbReference type="InterPro" id="IPR003797">
    <property type="entry name" value="DegV"/>
</dbReference>
<evidence type="ECO:0008006" key="4">
    <source>
        <dbReference type="Google" id="ProtNLM"/>
    </source>
</evidence>
<dbReference type="SUPFAM" id="SSF82549">
    <property type="entry name" value="DAK1/DegV-like"/>
    <property type="match status" value="1"/>
</dbReference>
<sequence>MIHIVTDSSSLYSAKEAENEGFTCLPLHVVVDSHSYRDFEDIDAETFTEITKGAKKISTSQPSIGEKIAVYNELLADSEDVILDISMADGLSGTYQSALMAKDNCDDPSRVTVYNSQTLCGPHQMMVQKALKMANEKKSIPEIIEKLEEMKEKEASSVCVTEIKALVQSGRLPDAAGKIGSLLKLMPLAVKNETGDKLSVYGTARTMKKMFEMQDKFLREKGFDESWTVFVTHGNNPTAARKAKDYFESRYPGISVVVQNLNAMFMVHGGPGCVAIQAMKPF</sequence>
<dbReference type="Pfam" id="PF02645">
    <property type="entry name" value="DegV"/>
    <property type="match status" value="1"/>
</dbReference>
<dbReference type="Proteomes" id="UP000186341">
    <property type="component" value="Unassembled WGS sequence"/>
</dbReference>
<evidence type="ECO:0000313" key="2">
    <source>
        <dbReference type="EMBL" id="OLU41987.1"/>
    </source>
</evidence>
<accession>A0A1U7NI92</accession>
<dbReference type="EMBL" id="MPJW01000069">
    <property type="protein sequence ID" value="OLU41987.1"/>
    <property type="molecule type" value="Genomic_DNA"/>
</dbReference>
<dbReference type="NCBIfam" id="TIGR00762">
    <property type="entry name" value="DegV"/>
    <property type="match status" value="1"/>
</dbReference>
<protein>
    <recommendedName>
        <fullName evidence="4">Fatty acid-binding protein DegV</fullName>
    </recommendedName>
</protein>
<name>A0A1U7NI92_9FIRM</name>
<dbReference type="Gene3D" id="3.30.1180.10">
    <property type="match status" value="1"/>
</dbReference>
<dbReference type="InterPro" id="IPR050270">
    <property type="entry name" value="DegV_domain_contain"/>
</dbReference>
<dbReference type="PROSITE" id="PS51482">
    <property type="entry name" value="DEGV"/>
    <property type="match status" value="1"/>
</dbReference>
<dbReference type="AlphaFoldDB" id="A0A1U7NI92"/>
<dbReference type="GeneID" id="82202072"/>
<keyword evidence="1" id="KW-0446">Lipid-binding</keyword>
<dbReference type="OrthoDB" id="9780216at2"/>
<proteinExistence type="predicted"/>